<dbReference type="PANTHER" id="PTHR10000:SF8">
    <property type="entry name" value="HAD SUPERFAMILY HYDROLASE-LIKE, TYPE 3"/>
    <property type="match status" value="1"/>
</dbReference>
<dbReference type="SUPFAM" id="SSF56784">
    <property type="entry name" value="HAD-like"/>
    <property type="match status" value="1"/>
</dbReference>
<dbReference type="GO" id="GO:0000287">
    <property type="term" value="F:magnesium ion binding"/>
    <property type="evidence" value="ECO:0007669"/>
    <property type="project" value="TreeGrafter"/>
</dbReference>
<protein>
    <recommendedName>
        <fullName evidence="2">Sucrose phosphatase-like domain-containing protein</fullName>
    </recommendedName>
</protein>
<organism evidence="1">
    <name type="scientific">marine metagenome</name>
    <dbReference type="NCBI Taxonomy" id="408172"/>
    <lineage>
        <taxon>unclassified sequences</taxon>
        <taxon>metagenomes</taxon>
        <taxon>ecological metagenomes</taxon>
    </lineage>
</organism>
<evidence type="ECO:0008006" key="2">
    <source>
        <dbReference type="Google" id="ProtNLM"/>
    </source>
</evidence>
<evidence type="ECO:0000313" key="1">
    <source>
        <dbReference type="EMBL" id="SUZ92089.1"/>
    </source>
</evidence>
<dbReference type="GO" id="GO:0016791">
    <property type="term" value="F:phosphatase activity"/>
    <property type="evidence" value="ECO:0007669"/>
    <property type="project" value="TreeGrafter"/>
</dbReference>
<dbReference type="InterPro" id="IPR023214">
    <property type="entry name" value="HAD_sf"/>
</dbReference>
<dbReference type="PANTHER" id="PTHR10000">
    <property type="entry name" value="PHOSPHOSERINE PHOSPHATASE"/>
    <property type="match status" value="1"/>
</dbReference>
<dbReference type="EMBL" id="UINC01002030">
    <property type="protein sequence ID" value="SUZ92089.1"/>
    <property type="molecule type" value="Genomic_DNA"/>
</dbReference>
<accession>A0A381RM75</accession>
<dbReference type="AlphaFoldDB" id="A0A381RM75"/>
<dbReference type="GO" id="GO:0005829">
    <property type="term" value="C:cytosol"/>
    <property type="evidence" value="ECO:0007669"/>
    <property type="project" value="TreeGrafter"/>
</dbReference>
<gene>
    <name evidence="1" type="ORF">METZ01_LOCUS44943</name>
</gene>
<dbReference type="InterPro" id="IPR036412">
    <property type="entry name" value="HAD-like_sf"/>
</dbReference>
<sequence length="239" mass="25751">MVELPQGRTWDMVVFDVDGTLMDAEGFHPDLIPLIREVEARGLPISLASGRTLPNITPIRQSLGTSGFIVAENGGMVWDSGEGHEIVTLADGSRARAAVQWLATQIDGFDAAGIESNRWRETEWCLFENGNEDLIRELLAGSEWSDLIVVPTGFAVHITAPGIDKAGGLQVAFEQRGVDPERVLVCGDAPNDISMFELCGFSVAVNDEREDVVDAADCLTAARGIEGSLEFLKAVIAIL</sequence>
<reference evidence="1" key="1">
    <citation type="submission" date="2018-05" db="EMBL/GenBank/DDBJ databases">
        <authorList>
            <person name="Lanie J.A."/>
            <person name="Ng W.-L."/>
            <person name="Kazmierczak K.M."/>
            <person name="Andrzejewski T.M."/>
            <person name="Davidsen T.M."/>
            <person name="Wayne K.J."/>
            <person name="Tettelin H."/>
            <person name="Glass J.I."/>
            <person name="Rusch D."/>
            <person name="Podicherti R."/>
            <person name="Tsui H.-C.T."/>
            <person name="Winkler M.E."/>
        </authorList>
    </citation>
    <scope>NUCLEOTIDE SEQUENCE</scope>
</reference>
<proteinExistence type="predicted"/>
<dbReference type="Gene3D" id="3.40.50.1000">
    <property type="entry name" value="HAD superfamily/HAD-like"/>
    <property type="match status" value="1"/>
</dbReference>
<name>A0A381RM75_9ZZZZ</name>
<dbReference type="Gene3D" id="3.90.1070.10">
    <property type="match status" value="1"/>
</dbReference>
<dbReference type="Pfam" id="PF08282">
    <property type="entry name" value="Hydrolase_3"/>
    <property type="match status" value="2"/>
</dbReference>